<feature type="binding site" evidence="10">
    <location>
        <position position="67"/>
    </location>
    <ligand>
        <name>Mg(2+)</name>
        <dbReference type="ChEBI" id="CHEBI:18420"/>
        <label>1</label>
        <note>catalytic</note>
    </ligand>
</feature>
<dbReference type="PANTHER" id="PTHR43200:SF6">
    <property type="entry name" value="3'(2'),5'-BISPHOSPHATE NUCLEOTIDASE"/>
    <property type="match status" value="1"/>
</dbReference>
<evidence type="ECO:0000256" key="6">
    <source>
        <dbReference type="ARBA" id="ARBA00022842"/>
    </source>
</evidence>
<evidence type="ECO:0000256" key="8">
    <source>
        <dbReference type="ARBA" id="ARBA00044479"/>
    </source>
</evidence>
<evidence type="ECO:0000256" key="4">
    <source>
        <dbReference type="ARBA" id="ARBA00022723"/>
    </source>
</evidence>
<sequence length="323" mass="34740">MAYEKELEVGIEAVLSAAKLCQAVRKDIPDHIEKQDRSPVTVADFGSQAIICRALAQAFPKDPVVGEEDASAFNSPEMSEQVAQVTEYVKQEIANVSTDDVTEWINHGNGEPSERFWTLDPIDGTKGFLRGDQYAIALALIEEGEIKVGILGCPALSLDLPFDHQGLLFVAVRGEGTKVRPLDKDEFTTVGVTSPNDEEHLRFVESVEAAHGDQSLQSAIAQKAGITSSSLRMDSQAKYGAVASGSAALYLRLPSPKQPDYRENIWDHAAGVIVVEEAGGRTSDMYGKPLDFSAGTKLFQNRGVVVSNGSIHEPVLAALGDAT</sequence>
<dbReference type="Proteomes" id="UP000318453">
    <property type="component" value="Chromosome"/>
</dbReference>
<feature type="binding site" evidence="10">
    <location>
        <position position="120"/>
    </location>
    <ligand>
        <name>Mg(2+)</name>
        <dbReference type="ChEBI" id="CHEBI:18420"/>
        <label>1</label>
        <note>catalytic</note>
    </ligand>
</feature>
<comment type="cofactor">
    <cofactor evidence="2 10">
        <name>Mg(2+)</name>
        <dbReference type="ChEBI" id="CHEBI:18420"/>
    </cofactor>
</comment>
<proteinExistence type="inferred from homology"/>
<dbReference type="InterPro" id="IPR051090">
    <property type="entry name" value="Inositol_monoP_superfamily"/>
</dbReference>
<evidence type="ECO:0000256" key="2">
    <source>
        <dbReference type="ARBA" id="ARBA00001946"/>
    </source>
</evidence>
<feature type="binding site" evidence="10">
    <location>
        <position position="123"/>
    </location>
    <ligand>
        <name>Mg(2+)</name>
        <dbReference type="ChEBI" id="CHEBI:18420"/>
        <label>1</label>
        <note>catalytic</note>
    </ligand>
</feature>
<comment type="catalytic activity">
    <reaction evidence="1">
        <text>a myo-inositol phosphate + H2O = myo-inositol + phosphate</text>
        <dbReference type="Rhea" id="RHEA:24056"/>
        <dbReference type="ChEBI" id="CHEBI:15377"/>
        <dbReference type="ChEBI" id="CHEBI:17268"/>
        <dbReference type="ChEBI" id="CHEBI:43474"/>
        <dbReference type="ChEBI" id="CHEBI:84139"/>
        <dbReference type="EC" id="3.1.3.25"/>
    </reaction>
</comment>
<comment type="similarity">
    <text evidence="3">Belongs to the inositol monophosphatase superfamily.</text>
</comment>
<comment type="catalytic activity">
    <reaction evidence="8">
        <text>adenosine 3',5'-bisphosphate + H2O = AMP + phosphate</text>
        <dbReference type="Rhea" id="RHEA:10040"/>
        <dbReference type="ChEBI" id="CHEBI:15377"/>
        <dbReference type="ChEBI" id="CHEBI:43474"/>
        <dbReference type="ChEBI" id="CHEBI:58343"/>
        <dbReference type="ChEBI" id="CHEBI:456215"/>
        <dbReference type="EC" id="3.1.3.7"/>
    </reaction>
    <physiologicalReaction direction="left-to-right" evidence="8">
        <dbReference type="Rhea" id="RHEA:10041"/>
    </physiologicalReaction>
</comment>
<name>A0A5B8NRB6_9CHRO</name>
<evidence type="ECO:0000313" key="12">
    <source>
        <dbReference type="Proteomes" id="UP000318453"/>
    </source>
</evidence>
<dbReference type="GO" id="GO:0046854">
    <property type="term" value="P:phosphatidylinositol phosphate biosynthetic process"/>
    <property type="evidence" value="ECO:0007669"/>
    <property type="project" value="InterPro"/>
</dbReference>
<dbReference type="RefSeq" id="WP_146296467.1">
    <property type="nucleotide sequence ID" value="NZ_CP042326.1"/>
</dbReference>
<keyword evidence="4 10" id="KW-0479">Metal-binding</keyword>
<evidence type="ECO:0000256" key="7">
    <source>
        <dbReference type="ARBA" id="ARBA00044466"/>
    </source>
</evidence>
<dbReference type="SUPFAM" id="SSF56655">
    <property type="entry name" value="Carbohydrate phosphatase"/>
    <property type="match status" value="1"/>
</dbReference>
<keyword evidence="5 11" id="KW-0378">Hydrolase</keyword>
<keyword evidence="6 10" id="KW-0460">Magnesium</keyword>
<reference evidence="11 12" key="1">
    <citation type="submission" date="2019-08" db="EMBL/GenBank/DDBJ databases">
        <title>Carotenoids and Carotenoid Binding Proteins in the Halophilic Cyanobacterium Euhalothece sp. ZM00.</title>
        <authorList>
            <person name="Cho S.M."/>
            <person name="Song J.Y."/>
            <person name="Park Y.-I."/>
        </authorList>
    </citation>
    <scope>NUCLEOTIDE SEQUENCE [LARGE SCALE GENOMIC DNA]</scope>
    <source>
        <strain evidence="11 12">Z-M001</strain>
    </source>
</reference>
<dbReference type="OrthoDB" id="9772456at2"/>
<evidence type="ECO:0000256" key="5">
    <source>
        <dbReference type="ARBA" id="ARBA00022801"/>
    </source>
</evidence>
<dbReference type="GO" id="GO:0046872">
    <property type="term" value="F:metal ion binding"/>
    <property type="evidence" value="ECO:0007669"/>
    <property type="project" value="UniProtKB-KW"/>
</dbReference>
<organism evidence="11 12">
    <name type="scientific">Euhalothece natronophila Z-M001</name>
    <dbReference type="NCBI Taxonomy" id="522448"/>
    <lineage>
        <taxon>Bacteria</taxon>
        <taxon>Bacillati</taxon>
        <taxon>Cyanobacteriota</taxon>
        <taxon>Cyanophyceae</taxon>
        <taxon>Oscillatoriophycideae</taxon>
        <taxon>Chroococcales</taxon>
        <taxon>Halothecacae</taxon>
        <taxon>Halothece cluster</taxon>
        <taxon>Euhalothece</taxon>
    </lineage>
</organism>
<gene>
    <name evidence="11" type="ORF">FRE64_12045</name>
</gene>
<evidence type="ECO:0000256" key="3">
    <source>
        <dbReference type="ARBA" id="ARBA00009759"/>
    </source>
</evidence>
<dbReference type="InterPro" id="IPR000760">
    <property type="entry name" value="Inositol_monophosphatase-like"/>
</dbReference>
<dbReference type="PROSITE" id="PS00630">
    <property type="entry name" value="IMP_2"/>
    <property type="match status" value="1"/>
</dbReference>
<dbReference type="InterPro" id="IPR006239">
    <property type="entry name" value="DPNP"/>
</dbReference>
<dbReference type="GO" id="GO:0000103">
    <property type="term" value="P:sulfate assimilation"/>
    <property type="evidence" value="ECO:0007669"/>
    <property type="project" value="TreeGrafter"/>
</dbReference>
<dbReference type="EMBL" id="CP042326">
    <property type="protein sequence ID" value="QDZ40620.1"/>
    <property type="molecule type" value="Genomic_DNA"/>
</dbReference>
<evidence type="ECO:0000256" key="10">
    <source>
        <dbReference type="PIRSR" id="PIRSR600760-2"/>
    </source>
</evidence>
<dbReference type="CDD" id="cd01517">
    <property type="entry name" value="PAP_phosphatase"/>
    <property type="match status" value="1"/>
</dbReference>
<dbReference type="GO" id="GO:0008441">
    <property type="term" value="F:3'(2'),5'-bisphosphate nucleotidase activity"/>
    <property type="evidence" value="ECO:0007669"/>
    <property type="project" value="UniProtKB-EC"/>
</dbReference>
<dbReference type="Gene3D" id="3.30.540.10">
    <property type="entry name" value="Fructose-1,6-Bisphosphatase, subunit A, domain 1"/>
    <property type="match status" value="1"/>
</dbReference>
<evidence type="ECO:0000256" key="9">
    <source>
        <dbReference type="ARBA" id="ARBA00044484"/>
    </source>
</evidence>
<feature type="binding site" evidence="10">
    <location>
        <position position="122"/>
    </location>
    <ligand>
        <name>Mg(2+)</name>
        <dbReference type="ChEBI" id="CHEBI:18420"/>
        <label>1</label>
        <note>catalytic</note>
    </ligand>
</feature>
<dbReference type="FunFam" id="3.40.190.80:FF:000003">
    <property type="entry name" value="PAP-specific phosphatase HAL2-like"/>
    <property type="match status" value="1"/>
</dbReference>
<keyword evidence="12" id="KW-1185">Reference proteome</keyword>
<dbReference type="PRINTS" id="PR00377">
    <property type="entry name" value="IMPHPHTASES"/>
</dbReference>
<dbReference type="PROSITE" id="PS00629">
    <property type="entry name" value="IMP_1"/>
    <property type="match status" value="1"/>
</dbReference>
<dbReference type="PANTHER" id="PTHR43200">
    <property type="entry name" value="PHOSPHATASE"/>
    <property type="match status" value="1"/>
</dbReference>
<accession>A0A5B8NRB6</accession>
<dbReference type="NCBIfam" id="TIGR01330">
    <property type="entry name" value="bisphos_HAL2"/>
    <property type="match status" value="1"/>
</dbReference>
<dbReference type="GO" id="GO:0052834">
    <property type="term" value="F:inositol monophosphate phosphatase activity"/>
    <property type="evidence" value="ECO:0007669"/>
    <property type="project" value="UniProtKB-EC"/>
</dbReference>
<dbReference type="Gene3D" id="3.40.190.80">
    <property type="match status" value="1"/>
</dbReference>
<evidence type="ECO:0000313" key="11">
    <source>
        <dbReference type="EMBL" id="QDZ40620.1"/>
    </source>
</evidence>
<evidence type="ECO:0000256" key="1">
    <source>
        <dbReference type="ARBA" id="ARBA00001033"/>
    </source>
</evidence>
<dbReference type="InterPro" id="IPR020550">
    <property type="entry name" value="Inositol_monophosphatase_CS"/>
</dbReference>
<comment type="catalytic activity">
    <reaction evidence="7">
        <text>adenosine 2',5'-bisphosphate + H2O = AMP + phosphate</text>
        <dbReference type="Rhea" id="RHEA:77643"/>
        <dbReference type="ChEBI" id="CHEBI:15377"/>
        <dbReference type="ChEBI" id="CHEBI:43474"/>
        <dbReference type="ChEBI" id="CHEBI:194156"/>
        <dbReference type="ChEBI" id="CHEBI:456215"/>
        <dbReference type="EC" id="3.1.3.7"/>
    </reaction>
    <physiologicalReaction direction="left-to-right" evidence="7">
        <dbReference type="Rhea" id="RHEA:77644"/>
    </physiologicalReaction>
</comment>
<feature type="binding site" evidence="10">
    <location>
        <position position="267"/>
    </location>
    <ligand>
        <name>Mg(2+)</name>
        <dbReference type="ChEBI" id="CHEBI:18420"/>
        <label>1</label>
        <note>catalytic</note>
    </ligand>
</feature>
<dbReference type="AlphaFoldDB" id="A0A5B8NRB6"/>
<dbReference type="EC" id="3.1.3.7" evidence="11"/>
<comment type="catalytic activity">
    <reaction evidence="9">
        <text>3'-phosphoadenylyl sulfate + H2O = adenosine 5'-phosphosulfate + phosphate</text>
        <dbReference type="Rhea" id="RHEA:77639"/>
        <dbReference type="ChEBI" id="CHEBI:15377"/>
        <dbReference type="ChEBI" id="CHEBI:43474"/>
        <dbReference type="ChEBI" id="CHEBI:58243"/>
        <dbReference type="ChEBI" id="CHEBI:58339"/>
        <dbReference type="EC" id="3.1.3.7"/>
    </reaction>
    <physiologicalReaction direction="left-to-right" evidence="9">
        <dbReference type="Rhea" id="RHEA:77640"/>
    </physiologicalReaction>
</comment>
<dbReference type="Pfam" id="PF00459">
    <property type="entry name" value="Inositol_P"/>
    <property type="match status" value="1"/>
</dbReference>
<dbReference type="InterPro" id="IPR020583">
    <property type="entry name" value="Inositol_monoP_metal-BS"/>
</dbReference>
<dbReference type="KEGG" id="enn:FRE64_12045"/>
<protein>
    <submittedName>
        <fullName evidence="11">3'(2'),5'-bisphosphate nucleotidase</fullName>
        <ecNumber evidence="11">3.1.3.7</ecNumber>
    </submittedName>
</protein>